<dbReference type="Gene3D" id="3.30.54.20">
    <property type="match status" value="1"/>
</dbReference>
<evidence type="ECO:0000256" key="4">
    <source>
        <dbReference type="ARBA" id="ARBA00022598"/>
    </source>
</evidence>
<keyword evidence="7" id="KW-0694">RNA-binding</keyword>
<evidence type="ECO:0000259" key="10">
    <source>
        <dbReference type="PROSITE" id="PS50860"/>
    </source>
</evidence>
<dbReference type="SUPFAM" id="SSF55186">
    <property type="entry name" value="ThrRS/AlaRS common domain"/>
    <property type="match status" value="1"/>
</dbReference>
<dbReference type="PROSITE" id="PS50860">
    <property type="entry name" value="AA_TRNA_LIGASE_II_ALA"/>
    <property type="match status" value="1"/>
</dbReference>
<name>A0A2M7W353_9BACT</name>
<dbReference type="InterPro" id="IPR002318">
    <property type="entry name" value="Ala-tRNA-lgiase_IIc"/>
</dbReference>
<evidence type="ECO:0000256" key="3">
    <source>
        <dbReference type="ARBA" id="ARBA00022555"/>
    </source>
</evidence>
<dbReference type="GO" id="GO:0004813">
    <property type="term" value="F:alanine-tRNA ligase activity"/>
    <property type="evidence" value="ECO:0007669"/>
    <property type="project" value="UniProtKB-EC"/>
</dbReference>
<dbReference type="Gene3D" id="3.30.980.10">
    <property type="entry name" value="Threonyl-trna Synthetase, Chain A, domain 2"/>
    <property type="match status" value="1"/>
</dbReference>
<dbReference type="InterPro" id="IPR050058">
    <property type="entry name" value="Ala-tRNA_ligase"/>
</dbReference>
<dbReference type="GO" id="GO:0000049">
    <property type="term" value="F:tRNA binding"/>
    <property type="evidence" value="ECO:0007669"/>
    <property type="project" value="UniProtKB-KW"/>
</dbReference>
<dbReference type="InterPro" id="IPR018162">
    <property type="entry name" value="Ala-tRNA-ligase_IIc_anticod-bd"/>
</dbReference>
<feature type="domain" description="Alanyl-transfer RNA synthetases family profile" evidence="10">
    <location>
        <begin position="4"/>
        <end position="604"/>
    </location>
</feature>
<evidence type="ECO:0000256" key="5">
    <source>
        <dbReference type="ARBA" id="ARBA00022741"/>
    </source>
</evidence>
<dbReference type="AlphaFoldDB" id="A0A2M7W353"/>
<dbReference type="GO" id="GO:0005524">
    <property type="term" value="F:ATP binding"/>
    <property type="evidence" value="ECO:0007669"/>
    <property type="project" value="UniProtKB-KW"/>
</dbReference>
<dbReference type="EC" id="6.1.1.7" evidence="2"/>
<dbReference type="Gene3D" id="3.30.930.10">
    <property type="entry name" value="Bira Bifunctional Protein, Domain 2"/>
    <property type="match status" value="1"/>
</dbReference>
<keyword evidence="8" id="KW-0648">Protein biosynthesis</keyword>
<comment type="caution">
    <text evidence="11">The sequence shown here is derived from an EMBL/GenBank/DDBJ whole genome shotgun (WGS) entry which is preliminary data.</text>
</comment>
<evidence type="ECO:0000256" key="2">
    <source>
        <dbReference type="ARBA" id="ARBA00013168"/>
    </source>
</evidence>
<dbReference type="GO" id="GO:0006419">
    <property type="term" value="P:alanyl-tRNA aminoacylation"/>
    <property type="evidence" value="ECO:0007669"/>
    <property type="project" value="InterPro"/>
</dbReference>
<dbReference type="FunFam" id="3.30.980.10:FF:000004">
    <property type="entry name" value="Alanine--tRNA ligase, cytoplasmic"/>
    <property type="match status" value="1"/>
</dbReference>
<keyword evidence="3" id="KW-0820">tRNA-binding</keyword>
<reference evidence="12" key="1">
    <citation type="submission" date="2017-09" db="EMBL/GenBank/DDBJ databases">
        <title>Depth-based differentiation of microbial function through sediment-hosted aquifers and enrichment of novel symbionts in the deep terrestrial subsurface.</title>
        <authorList>
            <person name="Probst A.J."/>
            <person name="Ladd B."/>
            <person name="Jarett J.K."/>
            <person name="Geller-Mcgrath D.E."/>
            <person name="Sieber C.M.K."/>
            <person name="Emerson J.B."/>
            <person name="Anantharaman K."/>
            <person name="Thomas B.C."/>
            <person name="Malmstrom R."/>
            <person name="Stieglmeier M."/>
            <person name="Klingl A."/>
            <person name="Woyke T."/>
            <person name="Ryan C.M."/>
            <person name="Banfield J.F."/>
        </authorList>
    </citation>
    <scope>NUCLEOTIDE SEQUENCE [LARGE SCALE GENOMIC DNA]</scope>
</reference>
<evidence type="ECO:0000256" key="7">
    <source>
        <dbReference type="ARBA" id="ARBA00022884"/>
    </source>
</evidence>
<dbReference type="InterPro" id="IPR045864">
    <property type="entry name" value="aa-tRNA-synth_II/BPL/LPL"/>
</dbReference>
<evidence type="ECO:0000313" key="12">
    <source>
        <dbReference type="Proteomes" id="UP000228952"/>
    </source>
</evidence>
<sequence length="604" mass="68353">MKQLTYLQTRNAYLDFMKGKGHREIPNTSLVPENDPTLLFVNSGMFPLVPFLRGETHPLGNRLVNVQRCVRTEDLDEVGDASHATAFEMMGNWSLGDYFKKEALEQTFEFFVETLEVPIEKLYASVFEGDADAPQDTTSIEVLQQIYTKYGINAKYGKDERIQLYGKTKNWWGLASGGPCGTNSEIFFDTGKPPCSEACHINCDCEKYIEIGNNVFMEFLNKDGKFTPLKKKNVDFGGGLDRVVILLQGVESYHDTDIYKPIGSAIEKLATTQNLKSKRIIVDHIKSATWIIMDGVLPGKTEKEYVLRRLIRRAIRHGKILGIEKPFTREIGKVAIQQFSQIYPQLLEQQEQILYILEQEETKFRNTLKGGIAQASKIAALFKTETFTNSNGESFSLFESFGFPPEMLLEELRSAGNNIDTEKFWANHNKKTIEHQEKSRSASQGLFKGGLADTSEMSTHYHTCTHLLLAALRSIVGEHVYQMGSRVKPEGLRFDFPNQEKLSPEQITKIEKLINQKIDEKLPVTYTKMSREEGLKLVPFAAFEGKYADVVKVYTIGDSKHPFSQELCNGPHAKNTSEIQGVFKITHQEKIGNGIVRLKGELTK</sequence>
<dbReference type="Pfam" id="PF01411">
    <property type="entry name" value="tRNA-synt_2c"/>
    <property type="match status" value="1"/>
</dbReference>
<dbReference type="Pfam" id="PF07973">
    <property type="entry name" value="tRNA_SAD"/>
    <property type="match status" value="1"/>
</dbReference>
<dbReference type="SUPFAM" id="SSF101353">
    <property type="entry name" value="Putative anticodon-binding domain of alanyl-tRNA synthetase (AlaRS)"/>
    <property type="match status" value="1"/>
</dbReference>
<evidence type="ECO:0000256" key="8">
    <source>
        <dbReference type="ARBA" id="ARBA00022917"/>
    </source>
</evidence>
<dbReference type="PANTHER" id="PTHR11777:SF9">
    <property type="entry name" value="ALANINE--TRNA LIGASE, CYTOPLASMIC"/>
    <property type="match status" value="1"/>
</dbReference>
<dbReference type="InterPro" id="IPR018164">
    <property type="entry name" value="Ala-tRNA-synth_IIc_N"/>
</dbReference>
<dbReference type="CDD" id="cd00673">
    <property type="entry name" value="AlaRS_core"/>
    <property type="match status" value="1"/>
</dbReference>
<dbReference type="SUPFAM" id="SSF55681">
    <property type="entry name" value="Class II aaRS and biotin synthetases"/>
    <property type="match status" value="1"/>
</dbReference>
<dbReference type="InterPro" id="IPR012947">
    <property type="entry name" value="tRNA_SAD"/>
</dbReference>
<proteinExistence type="inferred from homology"/>
<accession>A0A2M7W353</accession>
<evidence type="ECO:0000313" key="11">
    <source>
        <dbReference type="EMBL" id="PJA15748.1"/>
    </source>
</evidence>
<dbReference type="NCBIfam" id="NF002436">
    <property type="entry name" value="PRK01584.1"/>
    <property type="match status" value="1"/>
</dbReference>
<dbReference type="Proteomes" id="UP000228952">
    <property type="component" value="Unassembled WGS sequence"/>
</dbReference>
<keyword evidence="6" id="KW-0067">ATP-binding</keyword>
<dbReference type="SMART" id="SM00863">
    <property type="entry name" value="tRNA_SAD"/>
    <property type="match status" value="1"/>
</dbReference>
<protein>
    <recommendedName>
        <fullName evidence="2">alanine--tRNA ligase</fullName>
        <ecNumber evidence="2">6.1.1.7</ecNumber>
    </recommendedName>
</protein>
<gene>
    <name evidence="11" type="ORF">COX64_00330</name>
</gene>
<evidence type="ECO:0000256" key="6">
    <source>
        <dbReference type="ARBA" id="ARBA00022840"/>
    </source>
</evidence>
<dbReference type="InterPro" id="IPR018165">
    <property type="entry name" value="Ala-tRNA-synth_IIc_core"/>
</dbReference>
<organism evidence="11 12">
    <name type="scientific">Candidatus Dojkabacteria bacterium CG_4_10_14_0_2_um_filter_Dojkabacteria_WS6_41_15</name>
    <dbReference type="NCBI Taxonomy" id="2014249"/>
    <lineage>
        <taxon>Bacteria</taxon>
        <taxon>Candidatus Dojkabacteria</taxon>
    </lineage>
</organism>
<dbReference type="GO" id="GO:0002161">
    <property type="term" value="F:aminoacyl-tRNA deacylase activity"/>
    <property type="evidence" value="ECO:0007669"/>
    <property type="project" value="TreeGrafter"/>
</dbReference>
<keyword evidence="5" id="KW-0547">Nucleotide-binding</keyword>
<dbReference type="PANTHER" id="PTHR11777">
    <property type="entry name" value="ALANYL-TRNA SYNTHETASE"/>
    <property type="match status" value="1"/>
</dbReference>
<dbReference type="InterPro" id="IPR018163">
    <property type="entry name" value="Thr/Ala-tRNA-synth_IIc_edit"/>
</dbReference>
<evidence type="ECO:0000256" key="9">
    <source>
        <dbReference type="ARBA" id="ARBA00023146"/>
    </source>
</evidence>
<dbReference type="GO" id="GO:0005829">
    <property type="term" value="C:cytosol"/>
    <property type="evidence" value="ECO:0007669"/>
    <property type="project" value="TreeGrafter"/>
</dbReference>
<keyword evidence="9" id="KW-0030">Aminoacyl-tRNA synthetase</keyword>
<keyword evidence="4 11" id="KW-0436">Ligase</keyword>
<dbReference type="EMBL" id="PFQB01000009">
    <property type="protein sequence ID" value="PJA15748.1"/>
    <property type="molecule type" value="Genomic_DNA"/>
</dbReference>
<comment type="similarity">
    <text evidence="1">Belongs to the class-II aminoacyl-tRNA synthetase family.</text>
</comment>
<evidence type="ECO:0000256" key="1">
    <source>
        <dbReference type="ARBA" id="ARBA00008226"/>
    </source>
</evidence>
<dbReference type="PRINTS" id="PR00980">
    <property type="entry name" value="TRNASYNTHALA"/>
</dbReference>